<evidence type="ECO:0000313" key="5">
    <source>
        <dbReference type="EMBL" id="OJJ37028.1"/>
    </source>
</evidence>
<dbReference type="AlphaFoldDB" id="A0A1L9RQD1"/>
<keyword evidence="6" id="KW-1185">Reference proteome</keyword>
<sequence length="57" mass="6062">MKLLNLIMLSLVGIAAAAPGLEKRCDDVLMTCKTHDDCCPGLACTGKITGNWVCQPK</sequence>
<dbReference type="Pfam" id="PF07740">
    <property type="entry name" value="Toxin_12"/>
    <property type="match status" value="1"/>
</dbReference>
<evidence type="ECO:0000256" key="2">
    <source>
        <dbReference type="ARBA" id="ARBA00022525"/>
    </source>
</evidence>
<feature type="signal peptide" evidence="4">
    <location>
        <begin position="1"/>
        <end position="17"/>
    </location>
</feature>
<proteinExistence type="predicted"/>
<evidence type="ECO:0000256" key="4">
    <source>
        <dbReference type="SAM" id="SignalP"/>
    </source>
</evidence>
<keyword evidence="4" id="KW-0732">Signal</keyword>
<dbReference type="GO" id="GO:0005576">
    <property type="term" value="C:extracellular region"/>
    <property type="evidence" value="ECO:0007669"/>
    <property type="project" value="UniProtKB-SubCell"/>
</dbReference>
<dbReference type="GO" id="GO:0008200">
    <property type="term" value="F:ion channel inhibitor activity"/>
    <property type="evidence" value="ECO:0007669"/>
    <property type="project" value="InterPro"/>
</dbReference>
<organism evidence="5 6">
    <name type="scientific">Aspergillus wentii DTO 134E9</name>
    <dbReference type="NCBI Taxonomy" id="1073089"/>
    <lineage>
        <taxon>Eukaryota</taxon>
        <taxon>Fungi</taxon>
        <taxon>Dikarya</taxon>
        <taxon>Ascomycota</taxon>
        <taxon>Pezizomycotina</taxon>
        <taxon>Eurotiomycetes</taxon>
        <taxon>Eurotiomycetidae</taxon>
        <taxon>Eurotiales</taxon>
        <taxon>Aspergillaceae</taxon>
        <taxon>Aspergillus</taxon>
        <taxon>Aspergillus subgen. Cremei</taxon>
    </lineage>
</organism>
<name>A0A1L9RQD1_ASPWE</name>
<keyword evidence="3" id="KW-1015">Disulfide bond</keyword>
<accession>A0A1L9RQD1</accession>
<evidence type="ECO:0000256" key="1">
    <source>
        <dbReference type="ARBA" id="ARBA00004613"/>
    </source>
</evidence>
<reference evidence="6" key="1">
    <citation type="journal article" date="2017" name="Genome Biol.">
        <title>Comparative genomics reveals high biological diversity and specific adaptations in the industrially and medically important fungal genus Aspergillus.</title>
        <authorList>
            <person name="de Vries R.P."/>
            <person name="Riley R."/>
            <person name="Wiebenga A."/>
            <person name="Aguilar-Osorio G."/>
            <person name="Amillis S."/>
            <person name="Uchima C.A."/>
            <person name="Anderluh G."/>
            <person name="Asadollahi M."/>
            <person name="Askin M."/>
            <person name="Barry K."/>
            <person name="Battaglia E."/>
            <person name="Bayram O."/>
            <person name="Benocci T."/>
            <person name="Braus-Stromeyer S.A."/>
            <person name="Caldana C."/>
            <person name="Canovas D."/>
            <person name="Cerqueira G.C."/>
            <person name="Chen F."/>
            <person name="Chen W."/>
            <person name="Choi C."/>
            <person name="Clum A."/>
            <person name="Dos Santos R.A."/>
            <person name="Damasio A.R."/>
            <person name="Diallinas G."/>
            <person name="Emri T."/>
            <person name="Fekete E."/>
            <person name="Flipphi M."/>
            <person name="Freyberg S."/>
            <person name="Gallo A."/>
            <person name="Gournas C."/>
            <person name="Habgood R."/>
            <person name="Hainaut M."/>
            <person name="Harispe M.L."/>
            <person name="Henrissat B."/>
            <person name="Hilden K.S."/>
            <person name="Hope R."/>
            <person name="Hossain A."/>
            <person name="Karabika E."/>
            <person name="Karaffa L."/>
            <person name="Karanyi Z."/>
            <person name="Krasevec N."/>
            <person name="Kuo A."/>
            <person name="Kusch H."/>
            <person name="LaButti K."/>
            <person name="Lagendijk E.L."/>
            <person name="Lapidus A."/>
            <person name="Levasseur A."/>
            <person name="Lindquist E."/>
            <person name="Lipzen A."/>
            <person name="Logrieco A.F."/>
            <person name="MacCabe A."/>
            <person name="Maekelae M.R."/>
            <person name="Malavazi I."/>
            <person name="Melin P."/>
            <person name="Meyer V."/>
            <person name="Mielnichuk N."/>
            <person name="Miskei M."/>
            <person name="Molnar A.P."/>
            <person name="Mule G."/>
            <person name="Ngan C.Y."/>
            <person name="Orejas M."/>
            <person name="Orosz E."/>
            <person name="Ouedraogo J.P."/>
            <person name="Overkamp K.M."/>
            <person name="Park H.-S."/>
            <person name="Perrone G."/>
            <person name="Piumi F."/>
            <person name="Punt P.J."/>
            <person name="Ram A.F."/>
            <person name="Ramon A."/>
            <person name="Rauscher S."/>
            <person name="Record E."/>
            <person name="Riano-Pachon D.M."/>
            <person name="Robert V."/>
            <person name="Roehrig J."/>
            <person name="Ruller R."/>
            <person name="Salamov A."/>
            <person name="Salih N.S."/>
            <person name="Samson R.A."/>
            <person name="Sandor E."/>
            <person name="Sanguinetti M."/>
            <person name="Schuetze T."/>
            <person name="Sepcic K."/>
            <person name="Shelest E."/>
            <person name="Sherlock G."/>
            <person name="Sophianopoulou V."/>
            <person name="Squina F.M."/>
            <person name="Sun H."/>
            <person name="Susca A."/>
            <person name="Todd R.B."/>
            <person name="Tsang A."/>
            <person name="Unkles S.E."/>
            <person name="van de Wiele N."/>
            <person name="van Rossen-Uffink D."/>
            <person name="Oliveira J.V."/>
            <person name="Vesth T.C."/>
            <person name="Visser J."/>
            <person name="Yu J.-H."/>
            <person name="Zhou M."/>
            <person name="Andersen M.R."/>
            <person name="Archer D.B."/>
            <person name="Baker S.E."/>
            <person name="Benoit I."/>
            <person name="Brakhage A.A."/>
            <person name="Braus G.H."/>
            <person name="Fischer R."/>
            <person name="Frisvad J.C."/>
            <person name="Goldman G.H."/>
            <person name="Houbraken J."/>
            <person name="Oakley B."/>
            <person name="Pocsi I."/>
            <person name="Scazzocchio C."/>
            <person name="Seiboth B."/>
            <person name="vanKuyk P.A."/>
            <person name="Wortman J."/>
            <person name="Dyer P.S."/>
            <person name="Grigoriev I.V."/>
        </authorList>
    </citation>
    <scope>NUCLEOTIDE SEQUENCE [LARGE SCALE GENOMIC DNA]</scope>
    <source>
        <strain evidence="6">DTO 134E9</strain>
    </source>
</reference>
<dbReference type="GeneID" id="63747743"/>
<gene>
    <name evidence="5" type="ORF">ASPWEDRAFT_181952</name>
</gene>
<dbReference type="VEuPathDB" id="FungiDB:ASPWEDRAFT_181952"/>
<evidence type="ECO:0000313" key="6">
    <source>
        <dbReference type="Proteomes" id="UP000184383"/>
    </source>
</evidence>
<dbReference type="InterPro" id="IPR011696">
    <property type="entry name" value="Huwentoxin-1"/>
</dbReference>
<comment type="subcellular location">
    <subcellularLocation>
        <location evidence="1">Secreted</location>
    </subcellularLocation>
</comment>
<dbReference type="RefSeq" id="XP_040690704.1">
    <property type="nucleotide sequence ID" value="XM_040831895.1"/>
</dbReference>
<evidence type="ECO:0000256" key="3">
    <source>
        <dbReference type="ARBA" id="ARBA00023157"/>
    </source>
</evidence>
<protein>
    <submittedName>
        <fullName evidence="5">Uncharacterized protein</fullName>
    </submittedName>
</protein>
<feature type="chain" id="PRO_5012679637" evidence="4">
    <location>
        <begin position="18"/>
        <end position="57"/>
    </location>
</feature>
<keyword evidence="2" id="KW-0964">Secreted</keyword>
<dbReference type="EMBL" id="KV878211">
    <property type="protein sequence ID" value="OJJ37028.1"/>
    <property type="molecule type" value="Genomic_DNA"/>
</dbReference>
<dbReference type="Proteomes" id="UP000184383">
    <property type="component" value="Unassembled WGS sequence"/>
</dbReference>